<dbReference type="EMBL" id="CP001875">
    <property type="protein sequence ID" value="ADD76746.1"/>
    <property type="molecule type" value="Genomic_DNA"/>
</dbReference>
<dbReference type="Proteomes" id="UP000001702">
    <property type="component" value="Chromosome"/>
</dbReference>
<dbReference type="InterPro" id="IPR036188">
    <property type="entry name" value="FAD/NAD-bd_sf"/>
</dbReference>
<dbReference type="HOGENOM" id="CLU_595591_0_0_6"/>
<organism evidence="2 3">
    <name type="scientific">Pantoea ananatis (strain LMG 20103)</name>
    <dbReference type="NCBI Taxonomy" id="706191"/>
    <lineage>
        <taxon>Bacteria</taxon>
        <taxon>Pseudomonadati</taxon>
        <taxon>Pseudomonadota</taxon>
        <taxon>Gammaproteobacteria</taxon>
        <taxon>Enterobacterales</taxon>
        <taxon>Erwiniaceae</taxon>
        <taxon>Pantoea</taxon>
    </lineage>
</organism>
<evidence type="ECO:0000313" key="2">
    <source>
        <dbReference type="EMBL" id="ADD76746.1"/>
    </source>
</evidence>
<dbReference type="KEGG" id="pam:PANA_1579"/>
<name>D4GCS3_PANAM</name>
<dbReference type="SUPFAM" id="SSF51905">
    <property type="entry name" value="FAD/NAD(P)-binding domain"/>
    <property type="match status" value="1"/>
</dbReference>
<dbReference type="PANTHER" id="PTHR40254">
    <property type="entry name" value="BLR0577 PROTEIN"/>
    <property type="match status" value="1"/>
</dbReference>
<accession>D4GCS3</accession>
<protein>
    <recommendedName>
        <fullName evidence="1">FAD-dependent urate hydroxylase HpyO/Asp monooxygenase CreE-like FAD/NAD(P)-binding domain-containing protein</fullName>
    </recommendedName>
</protein>
<feature type="domain" description="FAD-dependent urate hydroxylase HpyO/Asp monooxygenase CreE-like FAD/NAD(P)-binding" evidence="1">
    <location>
        <begin position="15"/>
        <end position="164"/>
    </location>
</feature>
<proteinExistence type="predicted"/>
<dbReference type="RefSeq" id="WP_013025462.1">
    <property type="nucleotide sequence ID" value="NC_013956.2"/>
</dbReference>
<dbReference type="STRING" id="706191.PANA_1579"/>
<dbReference type="eggNOG" id="COG4529">
    <property type="taxonomic scope" value="Bacteria"/>
</dbReference>
<dbReference type="InterPro" id="IPR052189">
    <property type="entry name" value="L-asp_N-monooxygenase_NS-form"/>
</dbReference>
<sequence length="483" mass="54567">MEDSSLRRNERKRIAIIGGGVSSLMVLESLSKRICKLTSQPEITIFEKNTLLGRGLAYRTNVKSLILNTTIDTMSVCENDKLDFYLWLQRSYKKESESNEIPRGVYGEYLEEKMSICLQKLSSMGCIVRKIRDEVKSVFVGNKYTLSFSGYSEEFDICIVATGAQVSTPDSIEDSVKDRLLNIFDEEKLSSIEKFSRIGILGSGQSAIDACIMLESYGLRGSYTLISRSGVLPRVKSTFIGENLMGVLTRLNIKNASLIALCNEMLDSIKWKARQTGIIELTPASFRSMEVDLKRASRKQPSWQKIMIEITPFINELWSFRTDCEKRDFNNTWQKSMYYLRSAIMPESANRFLKIYKSGRVGMIWGNYKITFKDNIFQVSANNSLLNFDYVINTTGVKAYAHLKLFDEAIKSGAVAINEQSGFRVEFESMSILNSSGNKNNGLYSLGYPTQGSVLISNSVELLRQKAVKIANKITENLEQGQL</sequence>
<dbReference type="PANTHER" id="PTHR40254:SF1">
    <property type="entry name" value="BLR0577 PROTEIN"/>
    <property type="match status" value="1"/>
</dbReference>
<dbReference type="Gene3D" id="3.50.50.60">
    <property type="entry name" value="FAD/NAD(P)-binding domain"/>
    <property type="match status" value="1"/>
</dbReference>
<reference evidence="2 3" key="1">
    <citation type="journal article" date="2010" name="J. Bacteriol.">
        <title>Genome sequence of Pantoea ananatis LMG20103, the causative agent of Eucalyptus blight and dieback.</title>
        <authorList>
            <person name="De Maayer P."/>
            <person name="Chan W.Y."/>
            <person name="Venter S.N."/>
            <person name="Toth I.K."/>
            <person name="Birch P.R."/>
            <person name="Joubert F."/>
            <person name="Coutinho T.A."/>
        </authorList>
    </citation>
    <scope>NUCLEOTIDE SEQUENCE [LARGE SCALE GENOMIC DNA]</scope>
    <source>
        <strain evidence="2 3">LMG 20103</strain>
    </source>
</reference>
<dbReference type="AlphaFoldDB" id="D4GCS3"/>
<dbReference type="Pfam" id="PF13454">
    <property type="entry name" value="NAD_binding_9"/>
    <property type="match status" value="1"/>
</dbReference>
<dbReference type="InterPro" id="IPR038732">
    <property type="entry name" value="HpyO/CreE_NAD-binding"/>
</dbReference>
<evidence type="ECO:0000259" key="1">
    <source>
        <dbReference type="Pfam" id="PF13454"/>
    </source>
</evidence>
<keyword evidence="3" id="KW-1185">Reference proteome</keyword>
<gene>
    <name evidence="2" type="ordered locus">PANA_1579</name>
</gene>
<evidence type="ECO:0000313" key="3">
    <source>
        <dbReference type="Proteomes" id="UP000001702"/>
    </source>
</evidence>